<feature type="compositionally biased region" description="Low complexity" evidence="1">
    <location>
        <begin position="129"/>
        <end position="145"/>
    </location>
</feature>
<organism evidence="3 4">
    <name type="scientific">Lactuca saligna</name>
    <name type="common">Willowleaf lettuce</name>
    <dbReference type="NCBI Taxonomy" id="75948"/>
    <lineage>
        <taxon>Eukaryota</taxon>
        <taxon>Viridiplantae</taxon>
        <taxon>Streptophyta</taxon>
        <taxon>Embryophyta</taxon>
        <taxon>Tracheophyta</taxon>
        <taxon>Spermatophyta</taxon>
        <taxon>Magnoliopsida</taxon>
        <taxon>eudicotyledons</taxon>
        <taxon>Gunneridae</taxon>
        <taxon>Pentapetalae</taxon>
        <taxon>asterids</taxon>
        <taxon>campanulids</taxon>
        <taxon>Asterales</taxon>
        <taxon>Asteraceae</taxon>
        <taxon>Cichorioideae</taxon>
        <taxon>Cichorieae</taxon>
        <taxon>Lactucinae</taxon>
        <taxon>Lactuca</taxon>
    </lineage>
</organism>
<dbReference type="AlphaFoldDB" id="A0AA35YMW2"/>
<protein>
    <submittedName>
        <fullName evidence="3">Uncharacterized protein</fullName>
    </submittedName>
</protein>
<keyword evidence="2" id="KW-0472">Membrane</keyword>
<accession>A0AA35YMW2</accession>
<feature type="compositionally biased region" description="Polar residues" evidence="1">
    <location>
        <begin position="71"/>
        <end position="106"/>
    </location>
</feature>
<reference evidence="3" key="1">
    <citation type="submission" date="2023-04" db="EMBL/GenBank/DDBJ databases">
        <authorList>
            <person name="Vijverberg K."/>
            <person name="Xiong W."/>
            <person name="Schranz E."/>
        </authorList>
    </citation>
    <scope>NUCLEOTIDE SEQUENCE</scope>
</reference>
<dbReference type="EMBL" id="OX465079">
    <property type="protein sequence ID" value="CAI9276727.1"/>
    <property type="molecule type" value="Genomic_DNA"/>
</dbReference>
<evidence type="ECO:0000313" key="3">
    <source>
        <dbReference type="EMBL" id="CAI9276727.1"/>
    </source>
</evidence>
<feature type="compositionally biased region" description="Polar residues" evidence="1">
    <location>
        <begin position="24"/>
        <end position="39"/>
    </location>
</feature>
<name>A0AA35YMW2_LACSI</name>
<feature type="compositionally biased region" description="Basic residues" evidence="1">
    <location>
        <begin position="107"/>
        <end position="123"/>
    </location>
</feature>
<evidence type="ECO:0000313" key="4">
    <source>
        <dbReference type="Proteomes" id="UP001177003"/>
    </source>
</evidence>
<keyword evidence="2" id="KW-0812">Transmembrane</keyword>
<evidence type="ECO:0000256" key="1">
    <source>
        <dbReference type="SAM" id="MobiDB-lite"/>
    </source>
</evidence>
<feature type="transmembrane region" description="Helical" evidence="2">
    <location>
        <begin position="218"/>
        <end position="242"/>
    </location>
</feature>
<gene>
    <name evidence="3" type="ORF">LSALG_LOCUS16694</name>
</gene>
<feature type="region of interest" description="Disordered" evidence="1">
    <location>
        <begin position="1"/>
        <end position="149"/>
    </location>
</feature>
<proteinExistence type="predicted"/>
<feature type="compositionally biased region" description="Polar residues" evidence="1">
    <location>
        <begin position="46"/>
        <end position="62"/>
    </location>
</feature>
<dbReference type="Proteomes" id="UP001177003">
    <property type="component" value="Chromosome 3"/>
</dbReference>
<evidence type="ECO:0000256" key="2">
    <source>
        <dbReference type="SAM" id="Phobius"/>
    </source>
</evidence>
<keyword evidence="2" id="KW-1133">Transmembrane helix</keyword>
<keyword evidence="4" id="KW-1185">Reference proteome</keyword>
<sequence length="247" mass="27292">MSSDHQDTSGFQPPNTVEEFHRQPPSSTTGDNLPDSTTLRLPHTASPLTPSIETNESESPISASLGGAIFTTPSTSFDATDSSDNQDPPTITTTPPKVSEPPTRNSLLRRSHFHQQLPHRKNKTPPPGVSSSPPKSRTSPPGSSTTRKHILESKLRKMGDKVCEIKERFCDVIRQSQEHAENDNPPQAMVENPHNGCFRLELSCSCGKRKGICRDVSFFLNIVLMLCFFFMIGISYSFLLVLSKIFP</sequence>